<dbReference type="EMBL" id="LT906446">
    <property type="protein sequence ID" value="SNV04138.1"/>
    <property type="molecule type" value="Genomic_DNA"/>
</dbReference>
<feature type="transmembrane region" description="Helical" evidence="1">
    <location>
        <begin position="80"/>
        <end position="98"/>
    </location>
</feature>
<proteinExistence type="predicted"/>
<keyword evidence="1" id="KW-0812">Transmembrane</keyword>
<dbReference type="RefSeq" id="WP_036254150.1">
    <property type="nucleotide sequence ID" value="NZ_LT906446.1"/>
</dbReference>
<sequence>MNYLRDLWKKDFFVNVIIWSILIYLAIFFVNRYNLISKLINMFTLFIAGLVFLLIVVMCFSKLKLIDAYKVKSINIIDRLAGIGFFISLFSMVYTIVYEKEIYKFCLECILMGISLKILRDKESAFQNIILKRENECSNLIDLKDLYNNDISNSIINNEVKYLLIDENDVDYDFLHRDIIIEHIYNSILNTRANNSFVIGINGAWGSGKTTTVNIVKKKIKSNINDKELILSDFSPWIYDNPQNMMIGLLKSILVEANIASNPLEHEKIFKSLVNVIFKKVGFDNTFVNNFFYNFDTVEKIKNELNDFLEFNQKRVVLFIDNLERAEADNIIFLFKLIGQVFDLKRITYVIIYDEDRLKDVFSDKLKIDYHYIEKIIQQNISVPPIQQELLSNICRVCIERLLIFYGERNLEKYELIVNFIVSEVNDLRKLKRFLNTVVTEIFATQHYLSKYTLFALNTIKFFDGDMYYNIYQNKEYFITTDKLCDVSTKHMDIDKEDSKKAKELFDKLIKDKNKEYKDLLSDMFIAVQRYFSGKDIISNNYNDVDYDFIRINKCIYSGKYFDIYFSQNENRFLEINKEVNDFIKCINYIQDENLLCDFVRQKIIDINIKYENDEYLWIDKFFSYIKKNDCSNEFLIVKVLYKNILELSDDKNTFSRSSRNRVGDFIIIYLRNCTLEKFNQIVDLMKNDYKKLNIIYNIKCLISNVISYDGLKILDVNFKALIINNIFDNLCKTIIEKKINLYDDKYYSKNNVFILLNNVHDEMYLKEIVGHNTVYRLLKDLVIENVNNDKEYIYYIDEKLFKKYIVGEMEEKIEYYLKRNPPKTESEIVLINLYHKSRNLYYLSDNEDIPFDKSQIRRIIPIKFIV</sequence>
<dbReference type="Pfam" id="PF07693">
    <property type="entry name" value="KAP_NTPase"/>
    <property type="match status" value="1"/>
</dbReference>
<evidence type="ECO:0000256" key="1">
    <source>
        <dbReference type="SAM" id="Phobius"/>
    </source>
</evidence>
<keyword evidence="1" id="KW-1133">Transmembrane helix</keyword>
<feature type="transmembrane region" description="Helical" evidence="1">
    <location>
        <begin position="39"/>
        <end position="60"/>
    </location>
</feature>
<keyword evidence="1" id="KW-0472">Membrane</keyword>
<feature type="transmembrane region" description="Helical" evidence="1">
    <location>
        <begin position="12"/>
        <end position="33"/>
    </location>
</feature>
<gene>
    <name evidence="3" type="ORF">SAMEA4364220_01934</name>
</gene>
<keyword evidence="4" id="KW-1185">Reference proteome</keyword>
<dbReference type="InterPro" id="IPR027417">
    <property type="entry name" value="P-loop_NTPase"/>
</dbReference>
<organism evidence="3 4">
    <name type="scientific">Megamonas hypermegale</name>
    <dbReference type="NCBI Taxonomy" id="158847"/>
    <lineage>
        <taxon>Bacteria</taxon>
        <taxon>Bacillati</taxon>
        <taxon>Bacillota</taxon>
        <taxon>Negativicutes</taxon>
        <taxon>Selenomonadales</taxon>
        <taxon>Selenomonadaceae</taxon>
        <taxon>Megamonas</taxon>
    </lineage>
</organism>
<dbReference type="eggNOG" id="COG4928">
    <property type="taxonomic scope" value="Bacteria"/>
</dbReference>
<evidence type="ECO:0000259" key="2">
    <source>
        <dbReference type="Pfam" id="PF07693"/>
    </source>
</evidence>
<feature type="domain" description="KAP NTPase" evidence="2">
    <location>
        <begin position="178"/>
        <end position="438"/>
    </location>
</feature>
<evidence type="ECO:0000313" key="4">
    <source>
        <dbReference type="Proteomes" id="UP000215383"/>
    </source>
</evidence>
<dbReference type="Gene3D" id="3.40.50.300">
    <property type="entry name" value="P-loop containing nucleotide triphosphate hydrolases"/>
    <property type="match status" value="1"/>
</dbReference>
<name>A0A239U3Y6_9FIRM</name>
<dbReference type="InterPro" id="IPR011646">
    <property type="entry name" value="KAP_P-loop"/>
</dbReference>
<dbReference type="GeneID" id="78507921"/>
<evidence type="ECO:0000313" key="3">
    <source>
        <dbReference type="EMBL" id="SNV04138.1"/>
    </source>
</evidence>
<dbReference type="AlphaFoldDB" id="A0A239U3Y6"/>
<dbReference type="SUPFAM" id="SSF52540">
    <property type="entry name" value="P-loop containing nucleoside triphosphate hydrolases"/>
    <property type="match status" value="1"/>
</dbReference>
<dbReference type="Proteomes" id="UP000215383">
    <property type="component" value="Chromosome 1"/>
</dbReference>
<protein>
    <submittedName>
        <fullName evidence="3">Predicted P-loop ATPase</fullName>
    </submittedName>
</protein>
<reference evidence="3 4" key="1">
    <citation type="submission" date="2017-06" db="EMBL/GenBank/DDBJ databases">
        <authorList>
            <consortium name="Pathogen Informatics"/>
        </authorList>
    </citation>
    <scope>NUCLEOTIDE SEQUENCE [LARGE SCALE GENOMIC DNA]</scope>
    <source>
        <strain evidence="3 4">NCTC10570</strain>
    </source>
</reference>
<accession>A0A239U3Y6</accession>